<dbReference type="RefSeq" id="WP_044391678.1">
    <property type="nucleotide sequence ID" value="NZ_JXIQ01000026.1"/>
</dbReference>
<accession>A0A0D6ZEP4</accession>
<reference evidence="2 3" key="1">
    <citation type="submission" date="2015-01" db="EMBL/GenBank/DDBJ databases">
        <title>Draft genome sequences of the supercritical CO2 tolerant bacteria Bacillus subterraneus MITOT1 and Bacillus cereus MIT0214.</title>
        <authorList>
            <person name="Peet K.C."/>
            <person name="Thompson J.R."/>
        </authorList>
    </citation>
    <scope>NUCLEOTIDE SEQUENCE [LARGE SCALE GENOMIC DNA]</scope>
    <source>
        <strain evidence="2 3">MITOT1</strain>
    </source>
</reference>
<dbReference type="Pfam" id="PF03960">
    <property type="entry name" value="ArsC"/>
    <property type="match status" value="1"/>
</dbReference>
<dbReference type="PROSITE" id="PS51353">
    <property type="entry name" value="ARSC"/>
    <property type="match status" value="1"/>
</dbReference>
<dbReference type="InterPro" id="IPR006660">
    <property type="entry name" value="Arsenate_reductase-like"/>
</dbReference>
<dbReference type="OrthoDB" id="9794155at2"/>
<dbReference type="InterPro" id="IPR036249">
    <property type="entry name" value="Thioredoxin-like_sf"/>
</dbReference>
<organism evidence="2 3">
    <name type="scientific">Mesobacillus subterraneus</name>
    <dbReference type="NCBI Taxonomy" id="285983"/>
    <lineage>
        <taxon>Bacteria</taxon>
        <taxon>Bacillati</taxon>
        <taxon>Bacillota</taxon>
        <taxon>Bacilli</taxon>
        <taxon>Bacillales</taxon>
        <taxon>Bacillaceae</taxon>
        <taxon>Mesobacillus</taxon>
    </lineage>
</organism>
<dbReference type="CDD" id="cd03032">
    <property type="entry name" value="ArsC_Spx"/>
    <property type="match status" value="1"/>
</dbReference>
<name>A0A0D6ZEP4_9BACI</name>
<evidence type="ECO:0000256" key="1">
    <source>
        <dbReference type="PROSITE-ProRule" id="PRU01282"/>
    </source>
</evidence>
<dbReference type="AlphaFoldDB" id="A0A0D6ZEP4"/>
<dbReference type="InterPro" id="IPR006504">
    <property type="entry name" value="Tscrpt_reg_Spx/MgsR"/>
</dbReference>
<dbReference type="PANTHER" id="PTHR30041">
    <property type="entry name" value="ARSENATE REDUCTASE"/>
    <property type="match status" value="1"/>
</dbReference>
<comment type="similarity">
    <text evidence="1">Belongs to the ArsC family.</text>
</comment>
<dbReference type="NCBIfam" id="TIGR01617">
    <property type="entry name" value="arsC_related"/>
    <property type="match status" value="1"/>
</dbReference>
<sequence length="136" mass="16150">MTVTIYGLGCRSTKKASKWMIHNQVPFVERNMMEEPLTVGELQELLRMTTDGTDDIISKRSLPYRTLDIDFDKLSLIELLEIVHQHPRLLKSPLIVDNKKLQVGYNEDEIQQFLPRKIRKRRWLQWKMEHLYPSEG</sequence>
<dbReference type="SUPFAM" id="SSF52833">
    <property type="entry name" value="Thioredoxin-like"/>
    <property type="match status" value="1"/>
</dbReference>
<proteinExistence type="inferred from homology"/>
<evidence type="ECO:0000313" key="3">
    <source>
        <dbReference type="Proteomes" id="UP000032512"/>
    </source>
</evidence>
<protein>
    <submittedName>
        <fullName evidence="2">Regulatory protein</fullName>
    </submittedName>
</protein>
<comment type="caution">
    <text evidence="2">The sequence shown here is derived from an EMBL/GenBank/DDBJ whole genome shotgun (WGS) entry which is preliminary data.</text>
</comment>
<dbReference type="NCBIfam" id="NF002459">
    <property type="entry name" value="PRK01655.1"/>
    <property type="match status" value="1"/>
</dbReference>
<gene>
    <name evidence="2" type="ORF">UB32_04815</name>
</gene>
<evidence type="ECO:0000313" key="2">
    <source>
        <dbReference type="EMBL" id="KIY23083.1"/>
    </source>
</evidence>
<dbReference type="Proteomes" id="UP000032512">
    <property type="component" value="Unassembled WGS sequence"/>
</dbReference>
<keyword evidence="3" id="KW-1185">Reference proteome</keyword>
<dbReference type="EMBL" id="JXIQ01000026">
    <property type="protein sequence ID" value="KIY23083.1"/>
    <property type="molecule type" value="Genomic_DNA"/>
</dbReference>
<dbReference type="PANTHER" id="PTHR30041:SF7">
    <property type="entry name" value="GLOBAL TRANSCRIPTIONAL REGULATOR SPX"/>
    <property type="match status" value="1"/>
</dbReference>
<dbReference type="PATRIC" id="fig|285983.3.peg.3469"/>
<dbReference type="Gene3D" id="3.40.30.10">
    <property type="entry name" value="Glutaredoxin"/>
    <property type="match status" value="1"/>
</dbReference>